<evidence type="ECO:0000256" key="6">
    <source>
        <dbReference type="ARBA" id="ARBA00022989"/>
    </source>
</evidence>
<feature type="transmembrane region" description="Helical" evidence="8">
    <location>
        <begin position="381"/>
        <end position="400"/>
    </location>
</feature>
<name>A0A1X1F0B8_PANCY</name>
<keyword evidence="6 8" id="KW-1133">Transmembrane helix</keyword>
<feature type="transmembrane region" description="Helical" evidence="8">
    <location>
        <begin position="168"/>
        <end position="188"/>
    </location>
</feature>
<evidence type="ECO:0000256" key="3">
    <source>
        <dbReference type="ARBA" id="ARBA00022475"/>
    </source>
</evidence>
<accession>A0A1X1F0B8</accession>
<evidence type="ECO:0000256" key="4">
    <source>
        <dbReference type="ARBA" id="ARBA00022519"/>
    </source>
</evidence>
<feature type="transmembrane region" description="Helical" evidence="8">
    <location>
        <begin position="142"/>
        <end position="162"/>
    </location>
</feature>
<comment type="similarity">
    <text evidence="2">Belongs to the PqiA family.</text>
</comment>
<feature type="transmembrane region" description="Helical" evidence="8">
    <location>
        <begin position="257"/>
        <end position="277"/>
    </location>
</feature>
<dbReference type="EMBL" id="MLJI01000001">
    <property type="protein sequence ID" value="ORM95720.1"/>
    <property type="molecule type" value="Genomic_DNA"/>
</dbReference>
<dbReference type="InterPro" id="IPR007498">
    <property type="entry name" value="PqiA-like"/>
</dbReference>
<dbReference type="PANTHER" id="PTHR30462:SF3">
    <property type="entry name" value="INTERMEMBRANE TRANSPORT PROTEIN PQIA"/>
    <property type="match status" value="1"/>
</dbReference>
<dbReference type="NCBIfam" id="NF011683">
    <property type="entry name" value="PRK15103.1"/>
    <property type="match status" value="1"/>
</dbReference>
<evidence type="ECO:0000313" key="9">
    <source>
        <dbReference type="EMBL" id="ORM95720.1"/>
    </source>
</evidence>
<comment type="caution">
    <text evidence="9">The sequence shown here is derived from an EMBL/GenBank/DDBJ whole genome shotgun (WGS) entry which is preliminary data.</text>
</comment>
<comment type="subcellular location">
    <subcellularLocation>
        <location evidence="1">Cell inner membrane</location>
        <topology evidence="1">Multi-pass membrane protein</topology>
    </subcellularLocation>
</comment>
<protein>
    <submittedName>
        <fullName evidence="9">Paraquat-inducible protein A</fullName>
    </submittedName>
</protein>
<feature type="transmembrane region" description="Helical" evidence="8">
    <location>
        <begin position="54"/>
        <end position="76"/>
    </location>
</feature>
<dbReference type="GO" id="GO:0005886">
    <property type="term" value="C:plasma membrane"/>
    <property type="evidence" value="ECO:0007669"/>
    <property type="project" value="UniProtKB-SubCell"/>
</dbReference>
<sequence length="427" mass="47674">MCAADDAQSWILCPQCDLTVKLPVVPVGSRARCPRCHTTLTANWHEPRKRPTGYAIAALFMLVLANLFPFVNMHVAGLSSEISLPEIPNVMVREDYSSLATLFLLFVQGIPAFCMVTIILLVNKVRMPHHLRLVLARILFQLRNWGMAEIFMAGVLVSFVKLMAYGEIGFGSSFWAWCLFCVLQLRAFQCVDRRWVWQRIAPLPALPHAPKAGISGIQQGMRRCPCCTAIMPVEQKACSRCGVVAHARRPHSLQWTLALLVTSLLLYLPSNIMPIMVTETLGTAYPSNIMAGVILLWSDGSWPVALVIFIASIMVPSLKMLAIGWLCWDASGRGQHDSEKMHLVYEVVEFVGRWSMIDVFVIAVLSALVRMGRLMSVYPAPGALLFAMVVILTMFAALTFDPRLTWDRVRKTERKEPRLDGQSSGNC</sequence>
<gene>
    <name evidence="9" type="ORF">HA50_06825</name>
</gene>
<keyword evidence="10" id="KW-1185">Reference proteome</keyword>
<keyword evidence="3" id="KW-1003">Cell membrane</keyword>
<evidence type="ECO:0000256" key="2">
    <source>
        <dbReference type="ARBA" id="ARBA00007555"/>
    </source>
</evidence>
<reference evidence="9 10" key="1">
    <citation type="journal article" date="2017" name="Antonie Van Leeuwenhoek">
        <title>Phylogenomic resolution of the bacterial genus Pantoea and its relationship with Erwinia and Tatumella.</title>
        <authorList>
            <person name="Palmer M."/>
            <person name="Steenkamp E.T."/>
            <person name="Coetzee M.P."/>
            <person name="Chan W.Y."/>
            <person name="van Zyl E."/>
            <person name="De Maayer P."/>
            <person name="Coutinho T.A."/>
            <person name="Blom J."/>
            <person name="Smits T.H."/>
            <person name="Duffy B."/>
            <person name="Venter S.N."/>
        </authorList>
    </citation>
    <scope>NUCLEOTIDE SEQUENCE [LARGE SCALE GENOMIC DNA]</scope>
    <source>
        <strain evidence="9 10">LMG 2657</strain>
    </source>
</reference>
<evidence type="ECO:0000313" key="10">
    <source>
        <dbReference type="Proteomes" id="UP000193749"/>
    </source>
</evidence>
<dbReference type="STRING" id="55209.HA50_06825"/>
<dbReference type="Proteomes" id="UP000193749">
    <property type="component" value="Unassembled WGS sequence"/>
</dbReference>
<evidence type="ECO:0000256" key="1">
    <source>
        <dbReference type="ARBA" id="ARBA00004429"/>
    </source>
</evidence>
<dbReference type="OrthoDB" id="9800207at2"/>
<organism evidence="9 10">
    <name type="scientific">Pantoea cypripedii</name>
    <name type="common">Pectobacterium cypripedii</name>
    <name type="synonym">Erwinia cypripedii</name>
    <dbReference type="NCBI Taxonomy" id="55209"/>
    <lineage>
        <taxon>Bacteria</taxon>
        <taxon>Pseudomonadati</taxon>
        <taxon>Pseudomonadota</taxon>
        <taxon>Gammaproteobacteria</taxon>
        <taxon>Enterobacterales</taxon>
        <taxon>Erwiniaceae</taxon>
        <taxon>Pantoea</taxon>
    </lineage>
</organism>
<proteinExistence type="inferred from homology"/>
<dbReference type="PANTHER" id="PTHR30462">
    <property type="entry name" value="INTERMEMBRANE TRANSPORT PROTEIN PQIB-RELATED"/>
    <property type="match status" value="1"/>
</dbReference>
<feature type="transmembrane region" description="Helical" evidence="8">
    <location>
        <begin position="289"/>
        <end position="315"/>
    </location>
</feature>
<dbReference type="RefSeq" id="WP_084878387.1">
    <property type="nucleotide sequence ID" value="NZ_JAGGMY010000001.1"/>
</dbReference>
<evidence type="ECO:0000256" key="8">
    <source>
        <dbReference type="SAM" id="Phobius"/>
    </source>
</evidence>
<keyword evidence="5 8" id="KW-0812">Transmembrane</keyword>
<dbReference type="AlphaFoldDB" id="A0A1X1F0B8"/>
<dbReference type="InterPro" id="IPR005219">
    <property type="entry name" value="PqiA-like_proteobact"/>
</dbReference>
<feature type="transmembrane region" description="Helical" evidence="8">
    <location>
        <begin position="350"/>
        <end position="369"/>
    </location>
</feature>
<keyword evidence="7 8" id="KW-0472">Membrane</keyword>
<evidence type="ECO:0000256" key="5">
    <source>
        <dbReference type="ARBA" id="ARBA00022692"/>
    </source>
</evidence>
<evidence type="ECO:0000256" key="7">
    <source>
        <dbReference type="ARBA" id="ARBA00023136"/>
    </source>
</evidence>
<dbReference type="Pfam" id="PF04403">
    <property type="entry name" value="PqiA"/>
    <property type="match status" value="2"/>
</dbReference>
<feature type="transmembrane region" description="Helical" evidence="8">
    <location>
        <begin position="96"/>
        <end position="122"/>
    </location>
</feature>
<dbReference type="InterPro" id="IPR051800">
    <property type="entry name" value="PqiA-PqiB_transport"/>
</dbReference>
<keyword evidence="4" id="KW-0997">Cell inner membrane</keyword>
<dbReference type="NCBIfam" id="TIGR00155">
    <property type="entry name" value="pqiA_fam"/>
    <property type="match status" value="1"/>
</dbReference>